<feature type="compositionally biased region" description="Low complexity" evidence="1">
    <location>
        <begin position="354"/>
        <end position="367"/>
    </location>
</feature>
<feature type="compositionally biased region" description="Low complexity" evidence="1">
    <location>
        <begin position="144"/>
        <end position="165"/>
    </location>
</feature>
<feature type="compositionally biased region" description="Polar residues" evidence="1">
    <location>
        <begin position="443"/>
        <end position="454"/>
    </location>
</feature>
<feature type="region of interest" description="Disordered" evidence="1">
    <location>
        <begin position="492"/>
        <end position="565"/>
    </location>
</feature>
<reference evidence="3" key="1">
    <citation type="submission" date="2011-02" db="EMBL/GenBank/DDBJ databases">
        <title>The Genome Sequence of Capsaspora owczarzaki ATCC 30864.</title>
        <authorList>
            <person name="Russ C."/>
            <person name="Cuomo C."/>
            <person name="Burger G."/>
            <person name="Gray M.W."/>
            <person name="Holland P.W.H."/>
            <person name="King N."/>
            <person name="Lang F.B.F."/>
            <person name="Roger A.J."/>
            <person name="Ruiz-Trillo I."/>
            <person name="Young S.K."/>
            <person name="Zeng Q."/>
            <person name="Gargeya S."/>
            <person name="Alvarado L."/>
            <person name="Berlin A."/>
            <person name="Chapman S.B."/>
            <person name="Chen Z."/>
            <person name="Freedman E."/>
            <person name="Gellesch M."/>
            <person name="Goldberg J."/>
            <person name="Griggs A."/>
            <person name="Gujja S."/>
            <person name="Heilman E."/>
            <person name="Heiman D."/>
            <person name="Howarth C."/>
            <person name="Mehta T."/>
            <person name="Neiman D."/>
            <person name="Pearson M."/>
            <person name="Roberts A."/>
            <person name="Saif S."/>
            <person name="Shea T."/>
            <person name="Shenoy N."/>
            <person name="Sisk P."/>
            <person name="Stolte C."/>
            <person name="Sykes S."/>
            <person name="White J."/>
            <person name="Yandava C."/>
            <person name="Haas B."/>
            <person name="Nusbaum C."/>
            <person name="Birren B."/>
        </authorList>
    </citation>
    <scope>NUCLEOTIDE SEQUENCE</scope>
    <source>
        <strain evidence="3">ATCC 30864</strain>
    </source>
</reference>
<feature type="compositionally biased region" description="Polar residues" evidence="1">
    <location>
        <begin position="664"/>
        <end position="681"/>
    </location>
</feature>
<feature type="compositionally biased region" description="Low complexity" evidence="1">
    <location>
        <begin position="413"/>
        <end position="431"/>
    </location>
</feature>
<name>A0A0D2W136_CAPO3</name>
<feature type="compositionally biased region" description="Low complexity" evidence="1">
    <location>
        <begin position="468"/>
        <end position="478"/>
    </location>
</feature>
<feature type="region of interest" description="Disordered" evidence="1">
    <location>
        <begin position="631"/>
        <end position="735"/>
    </location>
</feature>
<dbReference type="EMBL" id="KE346376">
    <property type="protein sequence ID" value="KJE97972.1"/>
    <property type="molecule type" value="Genomic_DNA"/>
</dbReference>
<feature type="compositionally biased region" description="Low complexity" evidence="1">
    <location>
        <begin position="698"/>
        <end position="717"/>
    </location>
</feature>
<proteinExistence type="predicted"/>
<evidence type="ECO:0000313" key="2">
    <source>
        <dbReference type="EMBL" id="KJE97972.1"/>
    </source>
</evidence>
<feature type="region of interest" description="Disordered" evidence="1">
    <location>
        <begin position="269"/>
        <end position="290"/>
    </location>
</feature>
<dbReference type="InParanoid" id="A0A0D2W136"/>
<sequence>MSSSIGGSAVDDGAAAVVSVGRHFLEAVSPMFLMPAAIASTGGISRTQPSHLAADIELAFLTLASRARLLPGGDERETSTVSDWLADKARDIRALLRETRIELLLASLLISLMEHTAKSTRTTRESDAGTTAGYAAAVSNPASANAIPSTTTTTPRVTTTAATVPTPAPIEVAHQTIGTKTRNDTVSSNSSTSAEAAPPQSSRVPPSSAASTHVTAAVVPPSTTPGQAMDDALLELEQLQSNVLGDILDEFINVMATMQPEELKTATAFQSTAPEPEQVPVRQVEPTRKPEEPAAKVILPIAKRLPAAPPVPVASAPVAPVVSAPVAPVAPVTPIPVAPIPVAPTLAAAAVAQPTTSSPTAGATAAPTSPPPSTQHYQPPVAVTAASPPPISAPSLEQQQQSTPVLPPVARQTTTPALSPTSAPVASLPVATSPVSILPPVTTPSQRKFSTEQQLPKAIRQAAPPPAAASTPSPALAASANEASSVRVFKSSSGSAPTSLIHPGKLDTPVGGDSVVLPRAQSASASTATRVSPPDSTALLSQQGDDGETRSSVDERPATRSSHSSSNDKLFVARFFTSLELHAPPQLIESNNVSHIVTKNLIMNAIDPVKADKTRLTQEFDMQRITVTRHENDQRAVTVTKSSADGGSSNNRANLYYRELVPLSPNSTPDTRSSATSPTGFQSPHRAQSPQPQPPSSPAQSLSIQASPPSVSSFFQSDHSDHSDDTSSDDRPISTASELFHIWQASKSS</sequence>
<keyword evidence="3" id="KW-1185">Reference proteome</keyword>
<feature type="compositionally biased region" description="Basic and acidic residues" evidence="1">
    <location>
        <begin position="547"/>
        <end position="558"/>
    </location>
</feature>
<feature type="compositionally biased region" description="Polar residues" evidence="1">
    <location>
        <begin position="176"/>
        <end position="204"/>
    </location>
</feature>
<protein>
    <submittedName>
        <fullName evidence="2">Uncharacterized protein</fullName>
    </submittedName>
</protein>
<feature type="compositionally biased region" description="Polar residues" evidence="1">
    <location>
        <begin position="635"/>
        <end position="653"/>
    </location>
</feature>
<dbReference type="RefSeq" id="XP_004342637.1">
    <property type="nucleotide sequence ID" value="XM_004342588.2"/>
</dbReference>
<feature type="compositionally biased region" description="Low complexity" evidence="1">
    <location>
        <begin position="205"/>
        <end position="214"/>
    </location>
</feature>
<gene>
    <name evidence="2" type="ORF">CAOG_008036</name>
</gene>
<feature type="region of interest" description="Disordered" evidence="1">
    <location>
        <begin position="354"/>
        <end position="478"/>
    </location>
</feature>
<organism evidence="2 3">
    <name type="scientific">Capsaspora owczarzaki (strain ATCC 30864)</name>
    <dbReference type="NCBI Taxonomy" id="595528"/>
    <lineage>
        <taxon>Eukaryota</taxon>
        <taxon>Filasterea</taxon>
        <taxon>Capsaspora</taxon>
    </lineage>
</organism>
<dbReference type="STRING" id="595528.A0A0D2W136"/>
<dbReference type="OMA" id="NIARTVW"/>
<feature type="compositionally biased region" description="Basic and acidic residues" evidence="1">
    <location>
        <begin position="718"/>
        <end position="732"/>
    </location>
</feature>
<feature type="compositionally biased region" description="Polar residues" evidence="1">
    <location>
        <begin position="534"/>
        <end position="544"/>
    </location>
</feature>
<accession>A0A0D2W136</accession>
<feature type="region of interest" description="Disordered" evidence="1">
    <location>
        <begin position="144"/>
        <end position="214"/>
    </location>
</feature>
<dbReference type="AlphaFoldDB" id="A0A0D2W136"/>
<evidence type="ECO:0000256" key="1">
    <source>
        <dbReference type="SAM" id="MobiDB-lite"/>
    </source>
</evidence>
<dbReference type="Proteomes" id="UP000008743">
    <property type="component" value="Unassembled WGS sequence"/>
</dbReference>
<evidence type="ECO:0000313" key="3">
    <source>
        <dbReference type="Proteomes" id="UP000008743"/>
    </source>
</evidence>